<comment type="caution">
    <text evidence="2">The sequence shown here is derived from an EMBL/GenBank/DDBJ whole genome shotgun (WGS) entry which is preliminary data.</text>
</comment>
<keyword evidence="1" id="KW-0472">Membrane</keyword>
<evidence type="ECO:0000313" key="3">
    <source>
        <dbReference type="Proteomes" id="UP001524547"/>
    </source>
</evidence>
<dbReference type="Proteomes" id="UP001524547">
    <property type="component" value="Unassembled WGS sequence"/>
</dbReference>
<evidence type="ECO:0008006" key="4">
    <source>
        <dbReference type="Google" id="ProtNLM"/>
    </source>
</evidence>
<dbReference type="RefSeq" id="WP_422920364.1">
    <property type="nucleotide sequence ID" value="NZ_JAMZEJ010000007.1"/>
</dbReference>
<organism evidence="2 3">
    <name type="scientific">Rhizosaccharibacter radicis</name>
    <dbReference type="NCBI Taxonomy" id="2782605"/>
    <lineage>
        <taxon>Bacteria</taxon>
        <taxon>Pseudomonadati</taxon>
        <taxon>Pseudomonadota</taxon>
        <taxon>Alphaproteobacteria</taxon>
        <taxon>Acetobacterales</taxon>
        <taxon>Acetobacteraceae</taxon>
        <taxon>Rhizosaccharibacter</taxon>
    </lineage>
</organism>
<keyword evidence="3" id="KW-1185">Reference proteome</keyword>
<evidence type="ECO:0000313" key="2">
    <source>
        <dbReference type="EMBL" id="MCQ8241618.1"/>
    </source>
</evidence>
<keyword evidence="1" id="KW-0812">Transmembrane</keyword>
<name>A0ABT1W186_9PROT</name>
<keyword evidence="1" id="KW-1133">Transmembrane helix</keyword>
<evidence type="ECO:0000256" key="1">
    <source>
        <dbReference type="SAM" id="Phobius"/>
    </source>
</evidence>
<reference evidence="2 3" key="1">
    <citation type="submission" date="2022-06" db="EMBL/GenBank/DDBJ databases">
        <title>Rhizosaccharibacter gen. nov. sp. nov. KSS12, endophytic bacteria isolated from sugarcane.</title>
        <authorList>
            <person name="Pitiwittayakul N."/>
        </authorList>
    </citation>
    <scope>NUCLEOTIDE SEQUENCE [LARGE SCALE GENOMIC DNA]</scope>
    <source>
        <strain evidence="2 3">KSS12</strain>
    </source>
</reference>
<dbReference type="EMBL" id="JAMZEJ010000007">
    <property type="protein sequence ID" value="MCQ8241618.1"/>
    <property type="molecule type" value="Genomic_DNA"/>
</dbReference>
<feature type="transmembrane region" description="Helical" evidence="1">
    <location>
        <begin position="347"/>
        <end position="366"/>
    </location>
</feature>
<proteinExistence type="predicted"/>
<gene>
    <name evidence="2" type="ORF">NFI88_12295</name>
</gene>
<accession>A0ABT1W186</accession>
<sequence length="368" mass="40931">MRVATGEIIVFRLFELAYGIDLAQAEAAWRAHAGEEAGRRDRLSATPPKAVAYDVPPLLLSLGEVPAALVEERPVQLAARLFDFGVVSLSVRVQARDLSWPEFCALAERLNTRLGPESDASLWSDALDTLRRVVGTALERPNPAVLVEDYLVGLVRAFDRPADADAILRDLDPVPLLSGETRPLSEGARADLLAHRFSFYTDDLAILTWDRAFIVEPRGDRDVLDVLEVANAQLLEMRYYDELLDDELPRMYDLVEETRRAGGFGSSRRFGLLARRLYALVAEVTELTEKTDNALQVTEDVYLARIYGAALELFRVPLVSAAVDRKLSIIRDTYAALYEEASAARGALMEFTIVILIVIELLLALFRA</sequence>
<protein>
    <recommendedName>
        <fullName evidence="4">DUF155 domain-containing protein</fullName>
    </recommendedName>
</protein>